<gene>
    <name evidence="2" type="ORF">EI427_11590</name>
</gene>
<feature type="transmembrane region" description="Helical" evidence="1">
    <location>
        <begin position="58"/>
        <end position="76"/>
    </location>
</feature>
<dbReference type="Proteomes" id="UP000267268">
    <property type="component" value="Chromosome 1"/>
</dbReference>
<protein>
    <submittedName>
        <fullName evidence="2">Uncharacterized protein</fullName>
    </submittedName>
</protein>
<accession>A0A3Q9FNQ0</accession>
<name>A0A3Q9FNQ0_9BACT</name>
<proteinExistence type="predicted"/>
<keyword evidence="1" id="KW-0812">Transmembrane</keyword>
<keyword evidence="3" id="KW-1185">Reference proteome</keyword>
<dbReference type="KEGG" id="fll:EI427_11590"/>
<evidence type="ECO:0000313" key="2">
    <source>
        <dbReference type="EMBL" id="AZQ62853.1"/>
    </source>
</evidence>
<evidence type="ECO:0000256" key="1">
    <source>
        <dbReference type="SAM" id="Phobius"/>
    </source>
</evidence>
<sequence>MLFMLFMSERETKLYFNVAGLITVISGLLTILSPTSDTIFPFGLDTAILPATNIYSSYWSYIVCLIGFLMIVASKVPALRVPVAIYSTIEKLYFIGMILLIMHQSEFLGTTYKYSLIIYSIICLYGSFYLGQYNRN</sequence>
<keyword evidence="1" id="KW-1133">Transmembrane helix</keyword>
<feature type="transmembrane region" description="Helical" evidence="1">
    <location>
        <begin position="83"/>
        <end position="102"/>
    </location>
</feature>
<dbReference type="EMBL" id="CP034562">
    <property type="protein sequence ID" value="AZQ62853.1"/>
    <property type="molecule type" value="Genomic_DNA"/>
</dbReference>
<keyword evidence="1" id="KW-0472">Membrane</keyword>
<feature type="transmembrane region" description="Helical" evidence="1">
    <location>
        <begin position="114"/>
        <end position="131"/>
    </location>
</feature>
<organism evidence="2 3">
    <name type="scientific">Flammeovirga pectinis</name>
    <dbReference type="NCBI Taxonomy" id="2494373"/>
    <lineage>
        <taxon>Bacteria</taxon>
        <taxon>Pseudomonadati</taxon>
        <taxon>Bacteroidota</taxon>
        <taxon>Cytophagia</taxon>
        <taxon>Cytophagales</taxon>
        <taxon>Flammeovirgaceae</taxon>
        <taxon>Flammeovirga</taxon>
    </lineage>
</organism>
<feature type="transmembrane region" description="Helical" evidence="1">
    <location>
        <begin position="12"/>
        <end position="32"/>
    </location>
</feature>
<reference evidence="2 3" key="1">
    <citation type="submission" date="2018-12" db="EMBL/GenBank/DDBJ databases">
        <title>Flammeovirga pectinis sp. nov., isolated from the gut of the Korean scallop, Patinopecten yessoensis.</title>
        <authorList>
            <person name="Bae J.-W."/>
            <person name="Jeong Y.-S."/>
            <person name="Kang W."/>
        </authorList>
    </citation>
    <scope>NUCLEOTIDE SEQUENCE [LARGE SCALE GENOMIC DNA]</scope>
    <source>
        <strain evidence="2 3">L12M1</strain>
    </source>
</reference>
<dbReference type="AlphaFoldDB" id="A0A3Q9FNQ0"/>
<evidence type="ECO:0000313" key="3">
    <source>
        <dbReference type="Proteomes" id="UP000267268"/>
    </source>
</evidence>